<sequence>VALENNDKITENATSESWKRKLIHTQDTPVVELPKKQICVTNRLETILELQCTPIDNSEVVENADSIIVVDDDTLIANVDKEFVEETFDNKEVNFDAPKEIQNEESSIYKTVSETYCSDTSVTFCKLSCTDNIPIDPIDVSTKENDSVIFVGEFLSDYCYGQSSCNQANHSKNEEALKHLYESFNETLHCNKRMVLIDGSNVAFSHSCQRREFSVEGISICLDYFTARGYDVKAVVPQMRLKRENSTNSELLEQLKAEDYKRIIRNRVIGYMFCNNTILFPKDPYGRYGPTLDEILIKKH</sequence>
<dbReference type="GO" id="GO:0005634">
    <property type="term" value="C:nucleus"/>
    <property type="evidence" value="ECO:0007669"/>
    <property type="project" value="TreeGrafter"/>
</dbReference>
<dbReference type="AlphaFoldDB" id="A0A9Q0S2L8"/>
<comment type="caution">
    <text evidence="2">The sequence shown here is derived from an EMBL/GenBank/DDBJ whole genome shotgun (WGS) entry which is preliminary data.</text>
</comment>
<dbReference type="Proteomes" id="UP001151699">
    <property type="component" value="Chromosome B"/>
</dbReference>
<reference evidence="2" key="1">
    <citation type="submission" date="2022-07" db="EMBL/GenBank/DDBJ databases">
        <authorList>
            <person name="Trinca V."/>
            <person name="Uliana J.V.C."/>
            <person name="Torres T.T."/>
            <person name="Ward R.J."/>
            <person name="Monesi N."/>
        </authorList>
    </citation>
    <scope>NUCLEOTIDE SEQUENCE</scope>
    <source>
        <strain evidence="2">HSMRA1968</strain>
        <tissue evidence="2">Whole embryos</tissue>
    </source>
</reference>
<feature type="domain" description="RNase NYN" evidence="1">
    <location>
        <begin position="192"/>
        <end position="258"/>
    </location>
</feature>
<dbReference type="GO" id="GO:0004521">
    <property type="term" value="F:RNA endonuclease activity"/>
    <property type="evidence" value="ECO:0007669"/>
    <property type="project" value="TreeGrafter"/>
</dbReference>
<dbReference type="Pfam" id="PF11977">
    <property type="entry name" value="RNase_Zc3h12a"/>
    <property type="match status" value="1"/>
</dbReference>
<evidence type="ECO:0000313" key="3">
    <source>
        <dbReference type="Proteomes" id="UP001151699"/>
    </source>
</evidence>
<name>A0A9Q0S2L8_9DIPT</name>
<organism evidence="2 3">
    <name type="scientific">Pseudolycoriella hygida</name>
    <dbReference type="NCBI Taxonomy" id="35572"/>
    <lineage>
        <taxon>Eukaryota</taxon>
        <taxon>Metazoa</taxon>
        <taxon>Ecdysozoa</taxon>
        <taxon>Arthropoda</taxon>
        <taxon>Hexapoda</taxon>
        <taxon>Insecta</taxon>
        <taxon>Pterygota</taxon>
        <taxon>Neoptera</taxon>
        <taxon>Endopterygota</taxon>
        <taxon>Diptera</taxon>
        <taxon>Nematocera</taxon>
        <taxon>Sciaroidea</taxon>
        <taxon>Sciaridae</taxon>
        <taxon>Pseudolycoriella</taxon>
    </lineage>
</organism>
<evidence type="ECO:0000259" key="1">
    <source>
        <dbReference type="Pfam" id="PF11977"/>
    </source>
</evidence>
<feature type="non-terminal residue" evidence="2">
    <location>
        <position position="1"/>
    </location>
</feature>
<accession>A0A9Q0S2L8</accession>
<dbReference type="GO" id="GO:0003729">
    <property type="term" value="F:mRNA binding"/>
    <property type="evidence" value="ECO:0007669"/>
    <property type="project" value="TreeGrafter"/>
</dbReference>
<dbReference type="InterPro" id="IPR021869">
    <property type="entry name" value="RNase_Zc3h12_NYN"/>
</dbReference>
<keyword evidence="3" id="KW-1185">Reference proteome</keyword>
<gene>
    <name evidence="2" type="primary">n4bp1</name>
    <name evidence="2" type="ORF">Bhyg_08063</name>
</gene>
<dbReference type="OrthoDB" id="392925at2759"/>
<dbReference type="PANTHER" id="PTHR12876">
    <property type="entry name" value="N4BP1-RELATED"/>
    <property type="match status" value="1"/>
</dbReference>
<evidence type="ECO:0000313" key="2">
    <source>
        <dbReference type="EMBL" id="KAJ6643107.1"/>
    </source>
</evidence>
<proteinExistence type="predicted"/>
<dbReference type="Gene3D" id="3.40.50.11980">
    <property type="match status" value="2"/>
</dbReference>
<dbReference type="PANTHER" id="PTHR12876:SF35">
    <property type="entry name" value="LD08718P-RELATED"/>
    <property type="match status" value="1"/>
</dbReference>
<dbReference type="EMBL" id="WJQU01000002">
    <property type="protein sequence ID" value="KAJ6643107.1"/>
    <property type="molecule type" value="Genomic_DNA"/>
</dbReference>
<dbReference type="InterPro" id="IPR051101">
    <property type="entry name" value="ZC3H12/N4BP1_RNase_Reg"/>
</dbReference>
<dbReference type="GO" id="GO:0036464">
    <property type="term" value="C:cytoplasmic ribonucleoprotein granule"/>
    <property type="evidence" value="ECO:0007669"/>
    <property type="project" value="TreeGrafter"/>
</dbReference>
<protein>
    <submittedName>
        <fullName evidence="2">NEDD4-binding protein 1</fullName>
    </submittedName>
</protein>